<feature type="domain" description="BPP" evidence="2">
    <location>
        <begin position="17"/>
        <end position="297"/>
    </location>
</feature>
<dbReference type="AlphaFoldDB" id="A0A9X2I5T9"/>
<feature type="chain" id="PRO_5040806638" evidence="1">
    <location>
        <begin position="21"/>
        <end position="627"/>
    </location>
</feature>
<dbReference type="InterPro" id="IPR011042">
    <property type="entry name" value="6-blade_b-propeller_TolB-like"/>
</dbReference>
<evidence type="ECO:0000313" key="4">
    <source>
        <dbReference type="Proteomes" id="UP001139319"/>
    </source>
</evidence>
<dbReference type="SUPFAM" id="SSF50956">
    <property type="entry name" value="Thermostable phytase (3-phytase)"/>
    <property type="match status" value="2"/>
</dbReference>
<evidence type="ECO:0000313" key="3">
    <source>
        <dbReference type="EMBL" id="MCP8899432.1"/>
    </source>
</evidence>
<dbReference type="Proteomes" id="UP001139319">
    <property type="component" value="Unassembled WGS sequence"/>
</dbReference>
<evidence type="ECO:0000259" key="2">
    <source>
        <dbReference type="PROSITE" id="PS51662"/>
    </source>
</evidence>
<protein>
    <submittedName>
        <fullName evidence="3">Phytase</fullName>
    </submittedName>
</protein>
<feature type="signal peptide" evidence="1">
    <location>
        <begin position="1"/>
        <end position="20"/>
    </location>
</feature>
<dbReference type="GO" id="GO:0016158">
    <property type="term" value="F:inositol hexakisphosphate 3-phosphatase activity"/>
    <property type="evidence" value="ECO:0007669"/>
    <property type="project" value="InterPro"/>
</dbReference>
<dbReference type="InterPro" id="IPR003431">
    <property type="entry name" value="B-propeller_Phytase"/>
</dbReference>
<evidence type="ECO:0000256" key="1">
    <source>
        <dbReference type="SAM" id="SignalP"/>
    </source>
</evidence>
<dbReference type="Pfam" id="PF02333">
    <property type="entry name" value="Phytase"/>
    <property type="match status" value="1"/>
</dbReference>
<keyword evidence="1" id="KW-0732">Signal</keyword>
<reference evidence="3" key="1">
    <citation type="submission" date="2022-05" db="EMBL/GenBank/DDBJ databases">
        <authorList>
            <person name="Sun H.-N."/>
        </authorList>
    </citation>
    <scope>NUCLEOTIDE SEQUENCE</scope>
    <source>
        <strain evidence="3">HB14</strain>
    </source>
</reference>
<name>A0A9X2I5T9_9GAMM</name>
<dbReference type="RefSeq" id="WP_253967730.1">
    <property type="nucleotide sequence ID" value="NZ_JAMFTH010000002.1"/>
</dbReference>
<proteinExistence type="predicted"/>
<dbReference type="EMBL" id="JAMFTH010000002">
    <property type="protein sequence ID" value="MCP8899432.1"/>
    <property type="molecule type" value="Genomic_DNA"/>
</dbReference>
<comment type="caution">
    <text evidence="3">The sequence shown here is derived from an EMBL/GenBank/DDBJ whole genome shotgun (WGS) entry which is preliminary data.</text>
</comment>
<dbReference type="PROSITE" id="PS51257">
    <property type="entry name" value="PROKAR_LIPOPROTEIN"/>
    <property type="match status" value="1"/>
</dbReference>
<reference evidence="3" key="2">
    <citation type="submission" date="2023-01" db="EMBL/GenBank/DDBJ databases">
        <title>Gilvimarinus xylanilyticus HB14 isolated from Caulerpa lentillifera aquaculture base in Hainan, China.</title>
        <authorList>
            <person name="Zhang Y.-J."/>
        </authorList>
    </citation>
    <scope>NUCLEOTIDE SEQUENCE</scope>
    <source>
        <strain evidence="3">HB14</strain>
    </source>
</reference>
<feature type="domain" description="BPP" evidence="2">
    <location>
        <begin position="300"/>
        <end position="623"/>
    </location>
</feature>
<sequence length="627" mass="67508">MTVKYLAASVALCVSLSACAAPNKESADTSTLSVPALQQGNPAFWLELDAQSNLSVSDGDVFARAVQVVDVAQVNNGFLVAAIEGVESTPVLYRLNAKGKQAERLASLQAPEFLVEGLCLASEADGSVSLFMLDERGSAEQWVVYSEQQTLKPAKLRTLPIAPNATACAADGKGGLFIAEEEMGLWRYSSNAEKPVSRQVVDLVAPYGNLGEGSEAVAYLGGNVISVTVDSGLVQMYQPGEDNTWARVELGTWKGVEEPEQLQAWYQAESETLHLQVRDDASGDYARNRFTVAAAEFDFSRALESEVKTVKPRIQTEPVARFGDAADDPAIWVHPTSPEQSLIYGTDKKYGLGVYRLDGSQSQMLPTGRLNNVDIRYGFDFGDGVDDIAVATQRDDNSLSIYRVDAENGAATHLAELPTGLEEIYGFCMYQDGAKTYAIANGKSGTFEQYLLSANAGKVTARLARTFAVETQPEGCVADDATGRLFVGEEAVGVYTLSAKPDSDEPLSLIAATDDVLVADVEGMALYPAVDSRYLIVSSQGDDSYVVFESSAPYKRVGKFRVGANYGAGVDAISETDGLEVTHRSLGKGYERGAFIAQDGHNIMPERPQNFKLVSWSDIAQELELND</sequence>
<dbReference type="PROSITE" id="PS51662">
    <property type="entry name" value="BP_PHYTASE"/>
    <property type="match status" value="2"/>
</dbReference>
<dbReference type="Gene3D" id="2.120.10.30">
    <property type="entry name" value="TolB, C-terminal domain"/>
    <property type="match status" value="2"/>
</dbReference>
<organism evidence="3 4">
    <name type="scientific">Gilvimarinus xylanilyticus</name>
    <dbReference type="NCBI Taxonomy" id="2944139"/>
    <lineage>
        <taxon>Bacteria</taxon>
        <taxon>Pseudomonadati</taxon>
        <taxon>Pseudomonadota</taxon>
        <taxon>Gammaproteobacteria</taxon>
        <taxon>Cellvibrionales</taxon>
        <taxon>Cellvibrionaceae</taxon>
        <taxon>Gilvimarinus</taxon>
    </lineage>
</organism>
<keyword evidence="4" id="KW-1185">Reference proteome</keyword>
<gene>
    <name evidence="3" type="ORF">M6D89_09000</name>
</gene>
<accession>A0A9X2I5T9</accession>